<dbReference type="Gene3D" id="3.40.50.720">
    <property type="entry name" value="NAD(P)-binding Rossmann-like Domain"/>
    <property type="match status" value="1"/>
</dbReference>
<evidence type="ECO:0000313" key="3">
    <source>
        <dbReference type="EMBL" id="WQD78336.1"/>
    </source>
</evidence>
<reference evidence="3 4" key="1">
    <citation type="submission" date="2023-12" db="EMBL/GenBank/DDBJ databases">
        <title>Genome sequencing and assembly of bacterial species from a model synthetic community.</title>
        <authorList>
            <person name="Hogle S.L."/>
        </authorList>
    </citation>
    <scope>NUCLEOTIDE SEQUENCE [LARGE SCALE GENOMIC DNA]</scope>
    <source>
        <strain evidence="3 4">HAMBI 2494</strain>
    </source>
</reference>
<gene>
    <name evidence="3" type="ORF">U0042_01050</name>
</gene>
<dbReference type="SUPFAM" id="SSF51735">
    <property type="entry name" value="NAD(P)-binding Rossmann-fold domains"/>
    <property type="match status" value="1"/>
</dbReference>
<dbReference type="RefSeq" id="WP_114812338.1">
    <property type="nucleotide sequence ID" value="NZ_CP139965.1"/>
</dbReference>
<dbReference type="Pfam" id="PF13561">
    <property type="entry name" value="adh_short_C2"/>
    <property type="match status" value="1"/>
</dbReference>
<dbReference type="InterPro" id="IPR002347">
    <property type="entry name" value="SDR_fam"/>
</dbReference>
<protein>
    <submittedName>
        <fullName evidence="3">SDR family oxidoreductase</fullName>
    </submittedName>
</protein>
<dbReference type="InterPro" id="IPR036291">
    <property type="entry name" value="NAD(P)-bd_dom_sf"/>
</dbReference>
<evidence type="ECO:0000256" key="1">
    <source>
        <dbReference type="ARBA" id="ARBA00006484"/>
    </source>
</evidence>
<comment type="similarity">
    <text evidence="1">Belongs to the short-chain dehydrogenases/reductases (SDR) family.</text>
</comment>
<keyword evidence="4" id="KW-1185">Reference proteome</keyword>
<evidence type="ECO:0000313" key="4">
    <source>
        <dbReference type="Proteomes" id="UP001325479"/>
    </source>
</evidence>
<evidence type="ECO:0000256" key="2">
    <source>
        <dbReference type="ARBA" id="ARBA00023002"/>
    </source>
</evidence>
<name>A0ABZ0WM54_9BURK</name>
<sequence>MAAEKVAMVTAAGKGMGAAIAKELAATGYRVALMSPSGSAVQLAAELGGFGLSGSVTEVADIDRLVRETLDKYGRIDAVVNNTGHPPKGDLLSIEDEQWHAGLDLIVLSVARVLRRVTPVFQAQGGGAVVNISSFAADAPEQAMPVSSALRAALSSLTRLYADRYAKENIRINSVLPGFIDSWPETPEIVARIPMGRFGKTQEIAKTVAFLLSDGAGYITGQNIRVDGAIVRAL</sequence>
<organism evidence="3 4">
    <name type="scientific">Paraburkholderia kururiensis</name>
    <dbReference type="NCBI Taxonomy" id="984307"/>
    <lineage>
        <taxon>Bacteria</taxon>
        <taxon>Pseudomonadati</taxon>
        <taxon>Pseudomonadota</taxon>
        <taxon>Betaproteobacteria</taxon>
        <taxon>Burkholderiales</taxon>
        <taxon>Burkholderiaceae</taxon>
        <taxon>Paraburkholderia</taxon>
    </lineage>
</organism>
<dbReference type="Proteomes" id="UP001325479">
    <property type="component" value="Chromosome"/>
</dbReference>
<dbReference type="PANTHER" id="PTHR43943:SF17">
    <property type="entry name" value="3-PHENYLPROPIONATE-DIHYDRODIOL_CINNAMIC ACID-DIHYDRODIOL DEHYDROGENASE"/>
    <property type="match status" value="1"/>
</dbReference>
<dbReference type="PRINTS" id="PR00081">
    <property type="entry name" value="GDHRDH"/>
</dbReference>
<dbReference type="EMBL" id="CP139965">
    <property type="protein sequence ID" value="WQD78336.1"/>
    <property type="molecule type" value="Genomic_DNA"/>
</dbReference>
<proteinExistence type="inferred from homology"/>
<accession>A0ABZ0WM54</accession>
<dbReference type="PANTHER" id="PTHR43943">
    <property type="entry name" value="DEHYDROGENASE/REDUCTASE (SDR FAMILY) MEMBER 4"/>
    <property type="match status" value="1"/>
</dbReference>
<keyword evidence="2" id="KW-0560">Oxidoreductase</keyword>